<feature type="region of interest" description="Disordered" evidence="6">
    <location>
        <begin position="46"/>
        <end position="235"/>
    </location>
</feature>
<name>A0A4U7B5U7_9PEZI</name>
<organism evidence="10 11">
    <name type="scientific">Elsinoe australis</name>
    <dbReference type="NCBI Taxonomy" id="40998"/>
    <lineage>
        <taxon>Eukaryota</taxon>
        <taxon>Fungi</taxon>
        <taxon>Dikarya</taxon>
        <taxon>Ascomycota</taxon>
        <taxon>Pezizomycotina</taxon>
        <taxon>Dothideomycetes</taxon>
        <taxon>Dothideomycetidae</taxon>
        <taxon>Myriangiales</taxon>
        <taxon>Elsinoaceae</taxon>
        <taxon>Elsinoe</taxon>
    </lineage>
</organism>
<gene>
    <name evidence="10" type="ORF">C1H76_0932</name>
</gene>
<evidence type="ECO:0000256" key="6">
    <source>
        <dbReference type="SAM" id="MobiDB-lite"/>
    </source>
</evidence>
<feature type="compositionally biased region" description="Polar residues" evidence="6">
    <location>
        <begin position="197"/>
        <end position="227"/>
    </location>
</feature>
<feature type="compositionally biased region" description="Acidic residues" evidence="6">
    <location>
        <begin position="80"/>
        <end position="89"/>
    </location>
</feature>
<evidence type="ECO:0000259" key="9">
    <source>
        <dbReference type="PROSITE" id="PS51382"/>
    </source>
</evidence>
<evidence type="ECO:0000256" key="1">
    <source>
        <dbReference type="ARBA" id="ARBA00004141"/>
    </source>
</evidence>
<evidence type="ECO:0000256" key="7">
    <source>
        <dbReference type="SAM" id="Phobius"/>
    </source>
</evidence>
<evidence type="ECO:0000256" key="2">
    <source>
        <dbReference type="ARBA" id="ARBA00009665"/>
    </source>
</evidence>
<feature type="transmembrane region" description="Helical" evidence="7">
    <location>
        <begin position="828"/>
        <end position="850"/>
    </location>
</feature>
<evidence type="ECO:0000313" key="11">
    <source>
        <dbReference type="Proteomes" id="UP000308133"/>
    </source>
</evidence>
<dbReference type="Pfam" id="PF03124">
    <property type="entry name" value="EXS"/>
    <property type="match status" value="1"/>
</dbReference>
<dbReference type="PANTHER" id="PTHR10783">
    <property type="entry name" value="XENOTROPIC AND POLYTROPIC RETROVIRUS RECEPTOR 1-RELATED"/>
    <property type="match status" value="1"/>
</dbReference>
<comment type="subcellular location">
    <subcellularLocation>
        <location evidence="1">Membrane</location>
        <topology evidence="1">Multi-pass membrane protein</topology>
    </subcellularLocation>
</comment>
<sequence length="1067" mass="121217">MRTNHGLTFNEREYQNEIIPEWRVKYLDYRTGKKKLKAVGRAFRNTNRTPANFSGPSPSSPVANARAPVFNFLNKGGQDSSEDEDEDGEGNTNSAGQGPSGPVAIPQRAADERSALSQHADNAGRDRRGMTRYGSIIGTPPDADDESMDRTQSHQAPSLYLPEPAVRQPEQQGNPQRPGPTNRSGSTQSVDAIRGSSLHNFKSRQGASKQRLSNMFQPRRVNSLQESSYERSKRPFTSRVLSFRFGGSSNSPGPETMPLEAYTELEARQNEFFDFLDKELKKIDKFYKEKEDEATNRLRVLKEQLHIMRDRRMEEVNSAAKSKSQSKHSEASEGNGSANGHQGSDGKHADMPWLKPLDQAFDKTFGKAKLGHVGKTFEAMKDLGTPSGPSAVDLYRDYTKKPEKHDVGYRTAKHKLKIALAEYYRGLELLKSYALLNRTAFRKITKKYDKTVNSHPTGRYMAEKVSKAYFVNSEVIEGHMHVIEDLYSRYFERGNRKVAIGKLRAKIARAGEFSASAFRTGVLLSLGSAFGIEGLVYAVESVEDDDPSISVRTQFLLQVYAGYFLAVLLALYFCVACRIWHKNKVNYTFVFEFDTRRQVLDWRQLTQIPSIFYFFLGLIVWLNFRRFGGMEMYLYWPVVLAAITAIILLNPLPIIYPKSRQWFLYTNWRLAFSGIYPVEFRDFFLGDLFCSQTYALGNLELFFCLYHQRPIWGSPSLCSSSNSRLLGFLTCLPGIWRALQCIRRYRDTQNFFPHLVNCGKYFCTIAYYLTLSLYRMNHSTSMKALFITFATINALFVSVWDLVMDFSLMDPYAKHRFLRQNLAFKSVYPYYAAIVIDPIIRFNWIFYAIYTEQPQHAAMVSFLVGLTEVCRRGMWMVFRVENEHCTNVGRFRAYRDAPLPYGQPDESGTNTIASRSPDESGDDERAQHQAQRISGEQAVAMEEGVPLPEHQHGGGTPRAPTTGAEYRKAANNAPDEHAALRRRKGQPTNDSPVARALVRAGTMMHMAHTQDFERRRRPGMRDMNNEEDGEVDDDSDNSDTELEEAAMNRARASKSAEPDDPSDGKGK</sequence>
<dbReference type="InterPro" id="IPR004331">
    <property type="entry name" value="SPX_dom"/>
</dbReference>
<keyword evidence="3 7" id="KW-0812">Transmembrane</keyword>
<feature type="compositionally biased region" description="Basic and acidic residues" evidence="6">
    <location>
        <begin position="1008"/>
        <end position="1024"/>
    </location>
</feature>
<feature type="region of interest" description="Disordered" evidence="6">
    <location>
        <begin position="968"/>
        <end position="992"/>
    </location>
</feature>
<feature type="region of interest" description="Disordered" evidence="6">
    <location>
        <begin position="314"/>
        <end position="352"/>
    </location>
</feature>
<feature type="transmembrane region" description="Helical" evidence="7">
    <location>
        <begin position="634"/>
        <end position="656"/>
    </location>
</feature>
<dbReference type="CDD" id="cd14475">
    <property type="entry name" value="SPX_SYG1_like"/>
    <property type="match status" value="1"/>
</dbReference>
<feature type="transmembrane region" description="Helical" evidence="7">
    <location>
        <begin position="560"/>
        <end position="581"/>
    </location>
</feature>
<accession>A0A4U7B5U7</accession>
<feature type="transmembrane region" description="Helical" evidence="7">
    <location>
        <begin position="784"/>
        <end position="808"/>
    </location>
</feature>
<dbReference type="GO" id="GO:0000822">
    <property type="term" value="F:inositol hexakisphosphate binding"/>
    <property type="evidence" value="ECO:0007669"/>
    <property type="project" value="TreeGrafter"/>
</dbReference>
<dbReference type="PROSITE" id="PS51380">
    <property type="entry name" value="EXS"/>
    <property type="match status" value="1"/>
</dbReference>
<dbReference type="PROSITE" id="PS51382">
    <property type="entry name" value="SPX"/>
    <property type="match status" value="1"/>
</dbReference>
<dbReference type="AlphaFoldDB" id="A0A4U7B5U7"/>
<dbReference type="GO" id="GO:0005886">
    <property type="term" value="C:plasma membrane"/>
    <property type="evidence" value="ECO:0007669"/>
    <property type="project" value="TreeGrafter"/>
</dbReference>
<comment type="caution">
    <text evidence="10">The sequence shown here is derived from an EMBL/GenBank/DDBJ whole genome shotgun (WGS) entry which is preliminary data.</text>
</comment>
<feature type="domain" description="EXS" evidence="8">
    <location>
        <begin position="717"/>
        <end position="911"/>
    </location>
</feature>
<protein>
    <submittedName>
        <fullName evidence="10">SYG1-like protein</fullName>
    </submittedName>
</protein>
<dbReference type="Pfam" id="PF03105">
    <property type="entry name" value="SPX"/>
    <property type="match status" value="1"/>
</dbReference>
<dbReference type="GO" id="GO:0006817">
    <property type="term" value="P:phosphate ion transport"/>
    <property type="evidence" value="ECO:0007669"/>
    <property type="project" value="TreeGrafter"/>
</dbReference>
<feature type="region of interest" description="Disordered" evidence="6">
    <location>
        <begin position="899"/>
        <end position="934"/>
    </location>
</feature>
<feature type="domain" description="SPX" evidence="9">
    <location>
        <begin position="1"/>
        <end position="462"/>
    </location>
</feature>
<evidence type="ECO:0000256" key="5">
    <source>
        <dbReference type="ARBA" id="ARBA00023136"/>
    </source>
</evidence>
<evidence type="ECO:0000256" key="4">
    <source>
        <dbReference type="ARBA" id="ARBA00022989"/>
    </source>
</evidence>
<evidence type="ECO:0000313" key="10">
    <source>
        <dbReference type="EMBL" id="TKX26778.1"/>
    </source>
</evidence>
<evidence type="ECO:0000259" key="8">
    <source>
        <dbReference type="PROSITE" id="PS51380"/>
    </source>
</evidence>
<feature type="transmembrane region" description="Helical" evidence="7">
    <location>
        <begin position="602"/>
        <end position="622"/>
    </location>
</feature>
<comment type="similarity">
    <text evidence="2">Belongs to the SYG1 (TC 2.A.94) family.</text>
</comment>
<reference evidence="10 11" key="1">
    <citation type="submission" date="2018-02" db="EMBL/GenBank/DDBJ databases">
        <title>Draft genome sequences of Elsinoe sp., causing black scab on jojoba.</title>
        <authorList>
            <person name="Stodart B."/>
            <person name="Jeffress S."/>
            <person name="Ash G."/>
            <person name="Arun Chinnappa K."/>
        </authorList>
    </citation>
    <scope>NUCLEOTIDE SEQUENCE [LARGE SCALE GENOMIC DNA]</scope>
    <source>
        <strain evidence="10 11">Hillstone_2</strain>
    </source>
</reference>
<feature type="compositionally biased region" description="Polar residues" evidence="6">
    <location>
        <begin position="169"/>
        <end position="190"/>
    </location>
</feature>
<dbReference type="EMBL" id="PTQR01000011">
    <property type="protein sequence ID" value="TKX26778.1"/>
    <property type="molecule type" value="Genomic_DNA"/>
</dbReference>
<dbReference type="GO" id="GO:0005794">
    <property type="term" value="C:Golgi apparatus"/>
    <property type="evidence" value="ECO:0007669"/>
    <property type="project" value="TreeGrafter"/>
</dbReference>
<feature type="region of interest" description="Disordered" evidence="6">
    <location>
        <begin position="1005"/>
        <end position="1067"/>
    </location>
</feature>
<feature type="compositionally biased region" description="Basic and acidic residues" evidence="6">
    <location>
        <begin position="1054"/>
        <end position="1067"/>
    </location>
</feature>
<feature type="compositionally biased region" description="Polar residues" evidence="6">
    <location>
        <begin position="46"/>
        <end position="62"/>
    </location>
</feature>
<evidence type="ECO:0000256" key="3">
    <source>
        <dbReference type="ARBA" id="ARBA00022692"/>
    </source>
</evidence>
<dbReference type="GO" id="GO:0016036">
    <property type="term" value="P:cellular response to phosphate starvation"/>
    <property type="evidence" value="ECO:0007669"/>
    <property type="project" value="TreeGrafter"/>
</dbReference>
<dbReference type="InterPro" id="IPR004342">
    <property type="entry name" value="EXS_C"/>
</dbReference>
<dbReference type="PANTHER" id="PTHR10783:SF103">
    <property type="entry name" value="SOLUTE CARRIER FAMILY 53 MEMBER 1"/>
    <property type="match status" value="1"/>
</dbReference>
<feature type="compositionally biased region" description="Acidic residues" evidence="6">
    <location>
        <begin position="1025"/>
        <end position="1044"/>
    </location>
</feature>
<keyword evidence="5 7" id="KW-0472">Membrane</keyword>
<proteinExistence type="inferred from homology"/>
<dbReference type="Proteomes" id="UP000308133">
    <property type="component" value="Unassembled WGS sequence"/>
</dbReference>
<keyword evidence="4 7" id="KW-1133">Transmembrane helix</keyword>